<reference evidence="1" key="1">
    <citation type="journal article" date="2020" name="Stud. Mycol.">
        <title>101 Dothideomycetes genomes: a test case for predicting lifestyles and emergence of pathogens.</title>
        <authorList>
            <person name="Haridas S."/>
            <person name="Albert R."/>
            <person name="Binder M."/>
            <person name="Bloem J."/>
            <person name="Labutti K."/>
            <person name="Salamov A."/>
            <person name="Andreopoulos B."/>
            <person name="Baker S."/>
            <person name="Barry K."/>
            <person name="Bills G."/>
            <person name="Bluhm B."/>
            <person name="Cannon C."/>
            <person name="Castanera R."/>
            <person name="Culley D."/>
            <person name="Daum C."/>
            <person name="Ezra D."/>
            <person name="Gonzalez J."/>
            <person name="Henrissat B."/>
            <person name="Kuo A."/>
            <person name="Liang C."/>
            <person name="Lipzen A."/>
            <person name="Lutzoni F."/>
            <person name="Magnuson J."/>
            <person name="Mondo S."/>
            <person name="Nolan M."/>
            <person name="Ohm R."/>
            <person name="Pangilinan J."/>
            <person name="Park H.-J."/>
            <person name="Ramirez L."/>
            <person name="Alfaro M."/>
            <person name="Sun H."/>
            <person name="Tritt A."/>
            <person name="Yoshinaga Y."/>
            <person name="Zwiers L.-H."/>
            <person name="Turgeon B."/>
            <person name="Goodwin S."/>
            <person name="Spatafora J."/>
            <person name="Crous P."/>
            <person name="Grigoriev I."/>
        </authorList>
    </citation>
    <scope>NUCLEOTIDE SEQUENCE</scope>
    <source>
        <strain evidence="1">CBS 113818</strain>
    </source>
</reference>
<protein>
    <submittedName>
        <fullName evidence="1">Uncharacterized protein</fullName>
    </submittedName>
</protein>
<dbReference type="Proteomes" id="UP000799424">
    <property type="component" value="Unassembled WGS sequence"/>
</dbReference>
<name>A0A6A7A9F1_9PLEO</name>
<evidence type="ECO:0000313" key="2">
    <source>
        <dbReference type="Proteomes" id="UP000799424"/>
    </source>
</evidence>
<evidence type="ECO:0000313" key="1">
    <source>
        <dbReference type="EMBL" id="KAF2829912.1"/>
    </source>
</evidence>
<accession>A0A6A7A9F1</accession>
<keyword evidence="2" id="KW-1185">Reference proteome</keyword>
<sequence>MSRLDICTRHGKEHQVAPARTGHAAWTSRIGLHMGSSRSPNWQPRPAPGLDIIRRAFDGLCHANASTELRAAYTDASCTSAACMRWSRDPLVSPTLACIELGNLGRMCADHLSRKRPGVALLLQISSLLLLINRCLRKLERCRHGTPTTCPTLASVVETARIVPKQTWKTCFGSSRDTCIHAW</sequence>
<dbReference type="AlphaFoldDB" id="A0A6A7A9F1"/>
<dbReference type="EMBL" id="MU006220">
    <property type="protein sequence ID" value="KAF2829912.1"/>
    <property type="molecule type" value="Genomic_DNA"/>
</dbReference>
<gene>
    <name evidence="1" type="ORF">CC86DRAFT_177629</name>
</gene>
<proteinExistence type="predicted"/>
<organism evidence="1 2">
    <name type="scientific">Ophiobolus disseminans</name>
    <dbReference type="NCBI Taxonomy" id="1469910"/>
    <lineage>
        <taxon>Eukaryota</taxon>
        <taxon>Fungi</taxon>
        <taxon>Dikarya</taxon>
        <taxon>Ascomycota</taxon>
        <taxon>Pezizomycotina</taxon>
        <taxon>Dothideomycetes</taxon>
        <taxon>Pleosporomycetidae</taxon>
        <taxon>Pleosporales</taxon>
        <taxon>Pleosporineae</taxon>
        <taxon>Phaeosphaeriaceae</taxon>
        <taxon>Ophiobolus</taxon>
    </lineage>
</organism>